<accession>A0ABV9T914</accession>
<organism evidence="4 5">
    <name type="scientific">Negadavirga shengliensis</name>
    <dbReference type="NCBI Taxonomy" id="1389218"/>
    <lineage>
        <taxon>Bacteria</taxon>
        <taxon>Pseudomonadati</taxon>
        <taxon>Bacteroidota</taxon>
        <taxon>Cytophagia</taxon>
        <taxon>Cytophagales</taxon>
        <taxon>Cyclobacteriaceae</taxon>
        <taxon>Negadavirga</taxon>
    </lineage>
</organism>
<dbReference type="Pfam" id="PF00701">
    <property type="entry name" value="DHDPS"/>
    <property type="match status" value="1"/>
</dbReference>
<dbReference type="InterPro" id="IPR013785">
    <property type="entry name" value="Aldolase_TIM"/>
</dbReference>
<dbReference type="InterPro" id="IPR020625">
    <property type="entry name" value="Schiff_base-form_aldolases_AS"/>
</dbReference>
<protein>
    <submittedName>
        <fullName evidence="4">Dihydrodipicolinate synthase family protein</fullName>
    </submittedName>
</protein>
<keyword evidence="1 3" id="KW-0456">Lyase</keyword>
<reference evidence="5" key="1">
    <citation type="journal article" date="2019" name="Int. J. Syst. Evol. Microbiol.">
        <title>The Global Catalogue of Microorganisms (GCM) 10K type strain sequencing project: providing services to taxonomists for standard genome sequencing and annotation.</title>
        <authorList>
            <consortium name="The Broad Institute Genomics Platform"/>
            <consortium name="The Broad Institute Genome Sequencing Center for Infectious Disease"/>
            <person name="Wu L."/>
            <person name="Ma J."/>
        </authorList>
    </citation>
    <scope>NUCLEOTIDE SEQUENCE [LARGE SCALE GENOMIC DNA]</scope>
    <source>
        <strain evidence="5">CGMCC 4.7466</strain>
    </source>
</reference>
<dbReference type="PIRSF" id="PIRSF001365">
    <property type="entry name" value="DHDPS"/>
    <property type="match status" value="1"/>
</dbReference>
<evidence type="ECO:0000313" key="4">
    <source>
        <dbReference type="EMBL" id="MFC4874903.1"/>
    </source>
</evidence>
<dbReference type="Gene3D" id="3.20.20.70">
    <property type="entry name" value="Aldolase class I"/>
    <property type="match status" value="1"/>
</dbReference>
<keyword evidence="5" id="KW-1185">Reference proteome</keyword>
<comment type="caution">
    <text evidence="4">The sequence shown here is derived from an EMBL/GenBank/DDBJ whole genome shotgun (WGS) entry which is preliminary data.</text>
</comment>
<name>A0ABV9T914_9BACT</name>
<comment type="similarity">
    <text evidence="3">Belongs to the DapA family.</text>
</comment>
<dbReference type="EMBL" id="JBHSJJ010000024">
    <property type="protein sequence ID" value="MFC4874903.1"/>
    <property type="molecule type" value="Genomic_DNA"/>
</dbReference>
<evidence type="ECO:0000256" key="2">
    <source>
        <dbReference type="ARBA" id="ARBA00023270"/>
    </source>
</evidence>
<dbReference type="InterPro" id="IPR002220">
    <property type="entry name" value="DapA-like"/>
</dbReference>
<evidence type="ECO:0000256" key="3">
    <source>
        <dbReference type="PIRNR" id="PIRNR001365"/>
    </source>
</evidence>
<dbReference type="PANTHER" id="PTHR42849">
    <property type="entry name" value="N-ACETYLNEURAMINATE LYASE"/>
    <property type="match status" value="1"/>
</dbReference>
<dbReference type="Proteomes" id="UP001595818">
    <property type="component" value="Unassembled WGS sequence"/>
</dbReference>
<dbReference type="PRINTS" id="PR00146">
    <property type="entry name" value="DHPICSNTHASE"/>
</dbReference>
<gene>
    <name evidence="4" type="ORF">ACFPFU_24580</name>
</gene>
<keyword evidence="2" id="KW-0704">Schiff base</keyword>
<dbReference type="PANTHER" id="PTHR42849:SF1">
    <property type="entry name" value="N-ACETYLNEURAMINATE LYASE"/>
    <property type="match status" value="1"/>
</dbReference>
<dbReference type="SMART" id="SM01130">
    <property type="entry name" value="DHDPS"/>
    <property type="match status" value="1"/>
</dbReference>
<evidence type="ECO:0000256" key="1">
    <source>
        <dbReference type="ARBA" id="ARBA00023239"/>
    </source>
</evidence>
<dbReference type="PROSITE" id="PS00666">
    <property type="entry name" value="DHDPS_2"/>
    <property type="match status" value="1"/>
</dbReference>
<sequence length="322" mass="35179">MTQRTFIRPLQGIIPPMITPLLGENELDIPGIENMVSHLLRGGVHGIFVLGTTGECTNISYGLRRDLIRKTCEMVQGRVPVLVGITDTSVEESISLAQAAQAAGADAVVAAPPYYFGLGQPELEVYFRRLADALPLPLFLYNMPSHTKTMISQEVVMKLSEHDNIYGLKDSSANAVYFNSMVYALRNRSDFSLLVGPEEMMAASVLMGGHGGVSGGANMFPGLYVDLYQAAKDRDMEKVLELQEMAMEISANIYNLGTYGSSYLKGLKAAVSSLGLCDGYVASPMESFPDDQKRMIAQKVRSLKAFKFYGAGAKNINPEYFK</sequence>
<evidence type="ECO:0000313" key="5">
    <source>
        <dbReference type="Proteomes" id="UP001595818"/>
    </source>
</evidence>
<proteinExistence type="inferred from homology"/>
<dbReference type="RefSeq" id="WP_377069204.1">
    <property type="nucleotide sequence ID" value="NZ_JBHSJJ010000024.1"/>
</dbReference>
<dbReference type="CDD" id="cd00408">
    <property type="entry name" value="DHDPS-like"/>
    <property type="match status" value="1"/>
</dbReference>
<dbReference type="SUPFAM" id="SSF51569">
    <property type="entry name" value="Aldolase"/>
    <property type="match status" value="1"/>
</dbReference>